<feature type="compositionally biased region" description="Polar residues" evidence="1">
    <location>
        <begin position="22"/>
        <end position="35"/>
    </location>
</feature>
<feature type="non-terminal residue" evidence="3">
    <location>
        <position position="1"/>
    </location>
</feature>
<dbReference type="EMBL" id="QJKJ01006734">
    <property type="protein sequence ID" value="RDX85670.1"/>
    <property type="molecule type" value="Genomic_DNA"/>
</dbReference>
<accession>A0A371G524</accession>
<dbReference type="Pfam" id="PF03732">
    <property type="entry name" value="Retrotrans_gag"/>
    <property type="match status" value="1"/>
</dbReference>
<reference evidence="3" key="1">
    <citation type="submission" date="2018-05" db="EMBL/GenBank/DDBJ databases">
        <title>Draft genome of Mucuna pruriens seed.</title>
        <authorList>
            <person name="Nnadi N.E."/>
            <person name="Vos R."/>
            <person name="Hasami M.H."/>
            <person name="Devisetty U.K."/>
            <person name="Aguiy J.C."/>
        </authorList>
    </citation>
    <scope>NUCLEOTIDE SEQUENCE [LARGE SCALE GENOMIC DNA]</scope>
    <source>
        <strain evidence="3">JCA_2017</strain>
    </source>
</reference>
<dbReference type="Proteomes" id="UP000257109">
    <property type="component" value="Unassembled WGS sequence"/>
</dbReference>
<dbReference type="OrthoDB" id="1748993at2759"/>
<dbReference type="AlphaFoldDB" id="A0A371G524"/>
<evidence type="ECO:0000256" key="1">
    <source>
        <dbReference type="SAM" id="MobiDB-lite"/>
    </source>
</evidence>
<feature type="compositionally biased region" description="Basic and acidic residues" evidence="1">
    <location>
        <begin position="217"/>
        <end position="226"/>
    </location>
</feature>
<dbReference type="PANTHER" id="PTHR33223">
    <property type="entry name" value="CCHC-TYPE DOMAIN-CONTAINING PROTEIN"/>
    <property type="match status" value="1"/>
</dbReference>
<comment type="caution">
    <text evidence="3">The sequence shown here is derived from an EMBL/GenBank/DDBJ whole genome shotgun (WGS) entry which is preliminary data.</text>
</comment>
<sequence>ERAEELQQQLEAIKGARGREAPTQQETPQSFWGQPFSQEIDETRVPPNFREIMVEPFDGSQDPHAHLQAFQAQMYISGGDDRLSCKLFLGTLRGVAMQWMATLPPRTIQTFNDLANAFTSQFAANKKKQLEVADLFDIKQSREESLKSYLAWFNTATVQVNDPDQKFFIKAFQKGLRASPFSDSLALKRPNSMAEIRTRAEKHIKVEEDQAERLAEERAQNRKNEGRAALPKGSNTKGNMPHEIAAFPPIL</sequence>
<dbReference type="PANTHER" id="PTHR33223:SF10">
    <property type="entry name" value="AMINOTRANSFERASE-LIKE PLANT MOBILE DOMAIN-CONTAINING PROTEIN"/>
    <property type="match status" value="1"/>
</dbReference>
<gene>
    <name evidence="3" type="ORF">CR513_33112</name>
</gene>
<keyword evidence="4" id="KW-1185">Reference proteome</keyword>
<feature type="domain" description="Retrotransposon gag" evidence="2">
    <location>
        <begin position="87"/>
        <end position="177"/>
    </location>
</feature>
<protein>
    <recommendedName>
        <fullName evidence="2">Retrotransposon gag domain-containing protein</fullName>
    </recommendedName>
</protein>
<dbReference type="InterPro" id="IPR005162">
    <property type="entry name" value="Retrotrans_gag_dom"/>
</dbReference>
<evidence type="ECO:0000313" key="3">
    <source>
        <dbReference type="EMBL" id="RDX85670.1"/>
    </source>
</evidence>
<feature type="compositionally biased region" description="Low complexity" evidence="1">
    <location>
        <begin position="1"/>
        <end position="12"/>
    </location>
</feature>
<evidence type="ECO:0000259" key="2">
    <source>
        <dbReference type="Pfam" id="PF03732"/>
    </source>
</evidence>
<organism evidence="3 4">
    <name type="scientific">Mucuna pruriens</name>
    <name type="common">Velvet bean</name>
    <name type="synonym">Dolichos pruriens</name>
    <dbReference type="NCBI Taxonomy" id="157652"/>
    <lineage>
        <taxon>Eukaryota</taxon>
        <taxon>Viridiplantae</taxon>
        <taxon>Streptophyta</taxon>
        <taxon>Embryophyta</taxon>
        <taxon>Tracheophyta</taxon>
        <taxon>Spermatophyta</taxon>
        <taxon>Magnoliopsida</taxon>
        <taxon>eudicotyledons</taxon>
        <taxon>Gunneridae</taxon>
        <taxon>Pentapetalae</taxon>
        <taxon>rosids</taxon>
        <taxon>fabids</taxon>
        <taxon>Fabales</taxon>
        <taxon>Fabaceae</taxon>
        <taxon>Papilionoideae</taxon>
        <taxon>50 kb inversion clade</taxon>
        <taxon>NPAAA clade</taxon>
        <taxon>indigoferoid/millettioid clade</taxon>
        <taxon>Phaseoleae</taxon>
        <taxon>Mucuna</taxon>
    </lineage>
</organism>
<name>A0A371G524_MUCPR</name>
<proteinExistence type="predicted"/>
<feature type="region of interest" description="Disordered" evidence="1">
    <location>
        <begin position="217"/>
        <end position="241"/>
    </location>
</feature>
<evidence type="ECO:0000313" key="4">
    <source>
        <dbReference type="Proteomes" id="UP000257109"/>
    </source>
</evidence>
<feature type="region of interest" description="Disordered" evidence="1">
    <location>
        <begin position="1"/>
        <end position="35"/>
    </location>
</feature>